<evidence type="ECO:0000313" key="2">
    <source>
        <dbReference type="EMBL" id="QQP54033.1"/>
    </source>
</evidence>
<dbReference type="Proteomes" id="UP000595437">
    <property type="component" value="Chromosome 4"/>
</dbReference>
<evidence type="ECO:0000313" key="3">
    <source>
        <dbReference type="Proteomes" id="UP000595437"/>
    </source>
</evidence>
<keyword evidence="2" id="KW-0418">Kinase</keyword>
<protein>
    <submittedName>
        <fullName evidence="2">Receptorlike tyrosine kinase</fullName>
    </submittedName>
</protein>
<name>A0A7T8QT39_CALRO</name>
<reference evidence="3" key="1">
    <citation type="submission" date="2021-01" db="EMBL/GenBank/DDBJ databases">
        <title>Caligus Genome Assembly.</title>
        <authorList>
            <person name="Gallardo-Escarate C."/>
        </authorList>
    </citation>
    <scope>NUCLEOTIDE SEQUENCE [LARGE SCALE GENOMIC DNA]</scope>
</reference>
<keyword evidence="3" id="KW-1185">Reference proteome</keyword>
<feature type="compositionally biased region" description="Low complexity" evidence="1">
    <location>
        <begin position="1"/>
        <end position="19"/>
    </location>
</feature>
<sequence>MPPSLPSSLSSTFHSNSSNELFPMERPLGYKPIPLKPQNSLRTKAQVAPTSTIYLISIHISYPKINSNRLPELSQQNPRVKYLLKGITYYILKMCQ</sequence>
<feature type="region of interest" description="Disordered" evidence="1">
    <location>
        <begin position="1"/>
        <end position="25"/>
    </location>
</feature>
<dbReference type="GO" id="GO:0016301">
    <property type="term" value="F:kinase activity"/>
    <property type="evidence" value="ECO:0007669"/>
    <property type="project" value="UniProtKB-KW"/>
</dbReference>
<dbReference type="EMBL" id="CP045893">
    <property type="protein sequence ID" value="QQP54033.1"/>
    <property type="molecule type" value="Genomic_DNA"/>
</dbReference>
<accession>A0A7T8QT39</accession>
<proteinExistence type="predicted"/>
<evidence type="ECO:0000256" key="1">
    <source>
        <dbReference type="SAM" id="MobiDB-lite"/>
    </source>
</evidence>
<gene>
    <name evidence="2" type="ORF">FKW44_006719</name>
</gene>
<keyword evidence="2" id="KW-0675">Receptor</keyword>
<dbReference type="AlphaFoldDB" id="A0A7T8QT39"/>
<keyword evidence="2" id="KW-0808">Transferase</keyword>
<organism evidence="2 3">
    <name type="scientific">Caligus rogercresseyi</name>
    <name type="common">Sea louse</name>
    <dbReference type="NCBI Taxonomy" id="217165"/>
    <lineage>
        <taxon>Eukaryota</taxon>
        <taxon>Metazoa</taxon>
        <taxon>Ecdysozoa</taxon>
        <taxon>Arthropoda</taxon>
        <taxon>Crustacea</taxon>
        <taxon>Multicrustacea</taxon>
        <taxon>Hexanauplia</taxon>
        <taxon>Copepoda</taxon>
        <taxon>Siphonostomatoida</taxon>
        <taxon>Caligidae</taxon>
        <taxon>Caligus</taxon>
    </lineage>
</organism>